<evidence type="ECO:0000256" key="1">
    <source>
        <dbReference type="SAM" id="MobiDB-lite"/>
    </source>
</evidence>
<feature type="compositionally biased region" description="Basic and acidic residues" evidence="1">
    <location>
        <begin position="267"/>
        <end position="276"/>
    </location>
</feature>
<organism evidence="2 3">
    <name type="scientific">Caenorhabditis auriculariae</name>
    <dbReference type="NCBI Taxonomy" id="2777116"/>
    <lineage>
        <taxon>Eukaryota</taxon>
        <taxon>Metazoa</taxon>
        <taxon>Ecdysozoa</taxon>
        <taxon>Nematoda</taxon>
        <taxon>Chromadorea</taxon>
        <taxon>Rhabditida</taxon>
        <taxon>Rhabditina</taxon>
        <taxon>Rhabditomorpha</taxon>
        <taxon>Rhabditoidea</taxon>
        <taxon>Rhabditidae</taxon>
        <taxon>Peloderinae</taxon>
        <taxon>Caenorhabditis</taxon>
    </lineage>
</organism>
<evidence type="ECO:0000313" key="2">
    <source>
        <dbReference type="EMBL" id="CAD6191034.1"/>
    </source>
</evidence>
<dbReference type="EMBL" id="CAJGYM010000019">
    <property type="protein sequence ID" value="CAD6191034.1"/>
    <property type="molecule type" value="Genomic_DNA"/>
</dbReference>
<dbReference type="AlphaFoldDB" id="A0A8S1H6C1"/>
<feature type="compositionally biased region" description="Low complexity" evidence="1">
    <location>
        <begin position="170"/>
        <end position="184"/>
    </location>
</feature>
<feature type="region of interest" description="Disordered" evidence="1">
    <location>
        <begin position="244"/>
        <end position="321"/>
    </location>
</feature>
<dbReference type="Proteomes" id="UP000835052">
    <property type="component" value="Unassembled WGS sequence"/>
</dbReference>
<feature type="compositionally biased region" description="Low complexity" evidence="1">
    <location>
        <begin position="211"/>
        <end position="220"/>
    </location>
</feature>
<gene>
    <name evidence="2" type="ORF">CAUJ_LOCUS6953</name>
</gene>
<protein>
    <submittedName>
        <fullName evidence="2">Uncharacterized protein</fullName>
    </submittedName>
</protein>
<feature type="region of interest" description="Disordered" evidence="1">
    <location>
        <begin position="118"/>
        <end position="229"/>
    </location>
</feature>
<sequence length="321" mass="36417">MERFLANTSQLLREVNEAQVTTDDCFFYAARRHGQLAAARAAAIASGSPFRWIRVSSLENRRNAYLQDGYRNLDVLNSGRDLLLQIFEENREILGDNYLDGLVPSRIRDLNEFLDQHGLQRRVEPPNQQPVPYVESETEQEPDSEPEDEQQHEPDDPETAGNLGGPRLPRPIIQLEPQPQPELQLEQEPEPQLDRQEQNVSGDLITQPIMQLEPQPQPGLELEHEPEQLLEPHEQNVVDVVGTEQEASQRDSQLELQPKGSRLNRKRQTEIHLERQAKRKSTVGLEKHIEPGPGTEAEGTKKQAELSPAKDVTPVKDDSST</sequence>
<reference evidence="2" key="1">
    <citation type="submission" date="2020-10" db="EMBL/GenBank/DDBJ databases">
        <authorList>
            <person name="Kikuchi T."/>
        </authorList>
    </citation>
    <scope>NUCLEOTIDE SEQUENCE</scope>
    <source>
        <strain evidence="2">NKZ352</strain>
    </source>
</reference>
<comment type="caution">
    <text evidence="2">The sequence shown here is derived from an EMBL/GenBank/DDBJ whole genome shotgun (WGS) entry which is preliminary data.</text>
</comment>
<proteinExistence type="predicted"/>
<accession>A0A8S1H6C1</accession>
<name>A0A8S1H6C1_9PELO</name>
<evidence type="ECO:0000313" key="3">
    <source>
        <dbReference type="Proteomes" id="UP000835052"/>
    </source>
</evidence>
<keyword evidence="3" id="KW-1185">Reference proteome</keyword>
<feature type="compositionally biased region" description="Acidic residues" evidence="1">
    <location>
        <begin position="136"/>
        <end position="148"/>
    </location>
</feature>